<evidence type="ECO:0000256" key="1">
    <source>
        <dbReference type="SAM" id="MobiDB-lite"/>
    </source>
</evidence>
<dbReference type="EMBL" id="QXGF01000615">
    <property type="protein sequence ID" value="KAE8937734.1"/>
    <property type="molecule type" value="Genomic_DNA"/>
</dbReference>
<accession>A0A6A3EW60</accession>
<dbReference type="AlphaFoldDB" id="A0A6A3EW60"/>
<feature type="region of interest" description="Disordered" evidence="1">
    <location>
        <begin position="68"/>
        <end position="97"/>
    </location>
</feature>
<reference evidence="2 3" key="1">
    <citation type="submission" date="2018-08" db="EMBL/GenBank/DDBJ databases">
        <title>Genomic investigation of the strawberry pathogen Phytophthora fragariae indicates pathogenicity is determined by transcriptional variation in three key races.</title>
        <authorList>
            <person name="Adams T.M."/>
            <person name="Armitage A.D."/>
            <person name="Sobczyk M.K."/>
            <person name="Bates H.J."/>
            <person name="Dunwell J.M."/>
            <person name="Nellist C.F."/>
            <person name="Harrison R.J."/>
        </authorList>
    </citation>
    <scope>NUCLEOTIDE SEQUENCE [LARGE SCALE GENOMIC DNA]</scope>
    <source>
        <strain evidence="2 3">NOV-9</strain>
    </source>
</reference>
<gene>
    <name evidence="2" type="ORF">PF009_g12375</name>
</gene>
<dbReference type="Proteomes" id="UP000429523">
    <property type="component" value="Unassembled WGS sequence"/>
</dbReference>
<evidence type="ECO:0000313" key="3">
    <source>
        <dbReference type="Proteomes" id="UP000429523"/>
    </source>
</evidence>
<protein>
    <submittedName>
        <fullName evidence="2">Uncharacterized protein</fullName>
    </submittedName>
</protein>
<feature type="compositionally biased region" description="Basic and acidic residues" evidence="1">
    <location>
        <begin position="68"/>
        <end position="83"/>
    </location>
</feature>
<comment type="caution">
    <text evidence="2">The sequence shown here is derived from an EMBL/GenBank/DDBJ whole genome shotgun (WGS) entry which is preliminary data.</text>
</comment>
<proteinExistence type="predicted"/>
<name>A0A6A3EW60_9STRA</name>
<organism evidence="2 3">
    <name type="scientific">Phytophthora fragariae</name>
    <dbReference type="NCBI Taxonomy" id="53985"/>
    <lineage>
        <taxon>Eukaryota</taxon>
        <taxon>Sar</taxon>
        <taxon>Stramenopiles</taxon>
        <taxon>Oomycota</taxon>
        <taxon>Peronosporomycetes</taxon>
        <taxon>Peronosporales</taxon>
        <taxon>Peronosporaceae</taxon>
        <taxon>Phytophthora</taxon>
    </lineage>
</organism>
<sequence>MYEFRSVVDWSVASKLAADRKTELRERPVSVEMVRQENQDTTIEQRTRNGGKRVANPEVTNTEMLINHKEQNPKVEEDEESKKSMNTVRPGPRVMQISQDTPLPVSQLRRRIVRVRFGIGCTAFLDCQQWQSKWCNGDNGSKAYPVTKEISSWVVVPRDQDGQGHDGSAALQELSGVMAPRQRDSALVARQDEEGVALRRRSCVEATLRQAPRKPHCGGAHAVSPRSGVQHGRIVEALACRGPLWRTTRPHCGGAGPTLACKESHCGGAHGKCGFTRTDVARSPYGKAFWLQLFTHVCPSELYIDDKMVLHSDNCQADYPGGPNDSGIMPEMPIDYSSCNGNCIFSIYWLGFQNARWQSYINCVPLSGSGETTQVSAGWSVGTNTTEIVSDEAQSSSTQ</sequence>
<evidence type="ECO:0000313" key="2">
    <source>
        <dbReference type="EMBL" id="KAE8937734.1"/>
    </source>
</evidence>